<reference evidence="2" key="1">
    <citation type="journal article" date="2019" name="Nat. Med.">
        <title>A library of human gut bacterial isolates paired with longitudinal multiomics data enables mechanistic microbiome research.</title>
        <authorList>
            <person name="Poyet M."/>
            <person name="Groussin M."/>
            <person name="Gibbons S.M."/>
            <person name="Avila-Pacheco J."/>
            <person name="Jiang X."/>
            <person name="Kearney S.M."/>
            <person name="Perrotta A.R."/>
            <person name="Berdy B."/>
            <person name="Zhao S."/>
            <person name="Lieberman T.D."/>
            <person name="Swanson P.K."/>
            <person name="Smith M."/>
            <person name="Roesemann S."/>
            <person name="Alexander J.E."/>
            <person name="Rich S.A."/>
            <person name="Livny J."/>
            <person name="Vlamakis H."/>
            <person name="Clish C."/>
            <person name="Bullock K."/>
            <person name="Deik A."/>
            <person name="Scott J."/>
            <person name="Pierce K.A."/>
            <person name="Xavier R.J."/>
            <person name="Alm E.J."/>
        </authorList>
    </citation>
    <scope>NUCLEOTIDE SEQUENCE</scope>
    <source>
        <strain evidence="2">BIOML-B7</strain>
    </source>
</reference>
<feature type="domain" description="HTH cro/C1-type" evidence="1">
    <location>
        <begin position="59"/>
        <end position="111"/>
    </location>
</feature>
<dbReference type="CDD" id="cd00093">
    <property type="entry name" value="HTH_XRE"/>
    <property type="match status" value="1"/>
</dbReference>
<organism evidence="2">
    <name type="scientific">Faecalibacterium prausnitzii</name>
    <dbReference type="NCBI Taxonomy" id="853"/>
    <lineage>
        <taxon>Bacteria</taxon>
        <taxon>Bacillati</taxon>
        <taxon>Bacillota</taxon>
        <taxon>Clostridia</taxon>
        <taxon>Eubacteriales</taxon>
        <taxon>Oscillospiraceae</taxon>
        <taxon>Faecalibacterium</taxon>
    </lineage>
</organism>
<dbReference type="Gene3D" id="1.10.260.40">
    <property type="entry name" value="lambda repressor-like DNA-binding domains"/>
    <property type="match status" value="1"/>
</dbReference>
<dbReference type="SMART" id="SM00530">
    <property type="entry name" value="HTH_XRE"/>
    <property type="match status" value="1"/>
</dbReference>
<dbReference type="SUPFAM" id="SSF47413">
    <property type="entry name" value="lambda repressor-like DNA-binding domains"/>
    <property type="match status" value="1"/>
</dbReference>
<name>A0A6G1ZWY7_9FIRM</name>
<dbReference type="Pfam" id="PF01381">
    <property type="entry name" value="HTH_3"/>
    <property type="match status" value="1"/>
</dbReference>
<dbReference type="GO" id="GO:0003677">
    <property type="term" value="F:DNA binding"/>
    <property type="evidence" value="ECO:0007669"/>
    <property type="project" value="InterPro"/>
</dbReference>
<protein>
    <submittedName>
        <fullName evidence="2">Helix-turn-helix domain-containing protein</fullName>
    </submittedName>
</protein>
<sequence length="158" mass="18869">MNMLIIELLDDQIRRVWMNGSYCLFGRFFITFFSTYMRREVTVVLDFIKDDKEKIGDNLRKIRERKKLTQEKLAQIMDVDPQTVYRMESGKYSAETFLAAIYALKVDFEEVLPSRYKHLNEKKNKKDEVIYEIEQLPESKQKFVWDTASVAVDYIKAK</sequence>
<dbReference type="InterPro" id="IPR001387">
    <property type="entry name" value="Cro/C1-type_HTH"/>
</dbReference>
<evidence type="ECO:0000259" key="1">
    <source>
        <dbReference type="PROSITE" id="PS50943"/>
    </source>
</evidence>
<comment type="caution">
    <text evidence="2">The sequence shown here is derived from an EMBL/GenBank/DDBJ whole genome shotgun (WGS) entry which is preliminary data.</text>
</comment>
<dbReference type="AlphaFoldDB" id="A0A6G1ZWY7"/>
<gene>
    <name evidence="2" type="ORF">GKD79_03575</name>
</gene>
<dbReference type="EMBL" id="WKQG01000002">
    <property type="protein sequence ID" value="MSC67987.1"/>
    <property type="molecule type" value="Genomic_DNA"/>
</dbReference>
<dbReference type="PROSITE" id="PS50943">
    <property type="entry name" value="HTH_CROC1"/>
    <property type="match status" value="1"/>
</dbReference>
<evidence type="ECO:0000313" key="2">
    <source>
        <dbReference type="EMBL" id="MSC67987.1"/>
    </source>
</evidence>
<accession>A0A6G1ZWY7</accession>
<proteinExistence type="predicted"/>
<dbReference type="InterPro" id="IPR010982">
    <property type="entry name" value="Lambda_DNA-bd_dom_sf"/>
</dbReference>